<accession>A0ACC6UY87</accession>
<proteinExistence type="predicted"/>
<name>A0ACC6UY87_9CREN</name>
<evidence type="ECO:0000313" key="2">
    <source>
        <dbReference type="Proteomes" id="UP000033636"/>
    </source>
</evidence>
<evidence type="ECO:0000313" key="1">
    <source>
        <dbReference type="EMBL" id="MFB6489690.1"/>
    </source>
</evidence>
<comment type="caution">
    <text evidence="1">The sequence shown here is derived from an EMBL/GenBank/DDBJ whole genome shotgun (WGS) entry which is preliminary data.</text>
</comment>
<organism evidence="1 2">
    <name type="scientific">Thermoproteus sp. AZ2</name>
    <dbReference type="NCBI Taxonomy" id="1609232"/>
    <lineage>
        <taxon>Archaea</taxon>
        <taxon>Thermoproteota</taxon>
        <taxon>Thermoprotei</taxon>
        <taxon>Thermoproteales</taxon>
        <taxon>Thermoproteaceae</taxon>
        <taxon>Thermoproteus</taxon>
    </lineage>
</organism>
<sequence length="90" mass="10414">MACERWERLMQAAEKAGNKEKALEFREKFVECIVYTVQSLVSAKRLDEAEELVKRGLEAAKAYGIEELGFHMELNRKRIEAIRAARAQTR</sequence>
<reference evidence="1" key="1">
    <citation type="submission" date="2024-07" db="EMBL/GenBank/DDBJ databases">
        <title>Metagenome and Metagenome-Assembled Genomes of Archaea from a hot spring from the geothermal field of Los Azufres, Mexico.</title>
        <authorList>
            <person name="Marin-Paredes R."/>
            <person name="Martinez-Romero E."/>
            <person name="Servin-Garciduenas L.E."/>
        </authorList>
    </citation>
    <scope>NUCLEOTIDE SEQUENCE</scope>
</reference>
<gene>
    <name evidence="1" type="ORF">TU35_000325</name>
</gene>
<dbReference type="Proteomes" id="UP000033636">
    <property type="component" value="Unassembled WGS sequence"/>
</dbReference>
<protein>
    <submittedName>
        <fullName evidence="1">Uncharacterized protein</fullName>
    </submittedName>
</protein>
<dbReference type="EMBL" id="JZWT02000001">
    <property type="protein sequence ID" value="MFB6489690.1"/>
    <property type="molecule type" value="Genomic_DNA"/>
</dbReference>